<dbReference type="AlphaFoldDB" id="A0A8J7PBG5"/>
<evidence type="ECO:0000313" key="1">
    <source>
        <dbReference type="EMBL" id="MBN8658793.1"/>
    </source>
</evidence>
<dbReference type="PROSITE" id="PS51318">
    <property type="entry name" value="TAT"/>
    <property type="match status" value="1"/>
</dbReference>
<dbReference type="InterPro" id="IPR006311">
    <property type="entry name" value="TAT_signal"/>
</dbReference>
<name>A0A8J7PBG5_9BACT</name>
<reference evidence="1" key="1">
    <citation type="submission" date="2021-02" db="EMBL/GenBank/DDBJ databases">
        <title>Genome-Resolved Metagenomics of a Microbial Community Performing Photosynthetic Biological Nutrient Removal.</title>
        <authorList>
            <person name="Mcdaniel E.A."/>
        </authorList>
    </citation>
    <scope>NUCLEOTIDE SEQUENCE</scope>
    <source>
        <strain evidence="1">UWPOB_OBS1</strain>
    </source>
</reference>
<proteinExistence type="predicted"/>
<protein>
    <submittedName>
        <fullName evidence="1">Uncharacterized protein</fullName>
    </submittedName>
</protein>
<accession>A0A8J7PBG5</accession>
<dbReference type="Proteomes" id="UP000664277">
    <property type="component" value="Unassembled WGS sequence"/>
</dbReference>
<evidence type="ECO:0000313" key="2">
    <source>
        <dbReference type="Proteomes" id="UP000664277"/>
    </source>
</evidence>
<gene>
    <name evidence="1" type="ORF">J0M35_00405</name>
</gene>
<dbReference type="EMBL" id="JAFLCK010000001">
    <property type="protein sequence ID" value="MBN8658793.1"/>
    <property type="molecule type" value="Genomic_DNA"/>
</dbReference>
<sequence length="691" mass="74609">MPNRRQFLLSSFGYLGGTFLLSDLFTPAAQARKAPRTANPLAGGFGGGPRSIFKEEWPPAILPDHVGVMDKGYLCFTDNYGRLAVVDMRKPAPGKPPFKVLASMSGLGNKVIDFAVTPYAAYGLVYRDNENREAVVNLISISLVPPTEPRIVSEMPLTRMQDAQSITAWGDLICIAGTASSGEAIASIYGAPSRRGEAKEPSYLASLSVKNPIRQVELTEKQLTILSSDSQNGRSYVDYVFLQNPGSPEVQSSVTLEGDFRVLSRFKDSVLVAGYERGSRPGKGRCLARTLSTGVNARALASITLDPLLSVESASAQKDRYVVVGRSQGKRNLISLVPDSNRALQREQVIDLKTSKDESGLPAQGTAAVIYREPLIYIASGWSGVQLLHRNKEGFALATSYTIPRLAASGLAAFRDNVVIAGSKLQLYNISRPERPMLMAAAEPETPIKVLVGAASRLLCLSKDELSMRQMQKDSLETPITKVKVQASQICFDPVESEQRCYAIKPLEKTTKITVFQVYKESLVKEKSFEVPGLFNRCQARGGQLLLSSLNDLALLNKGTTGGDMEVQTKRHFDNLAIRDMAITDNCLVMTAIDKDSRGFFLVLGKDGPEAITRGSIDLPHDGVAMACQGNRAVAVGRNTEGKDLSTIISFAQESAPQVQSTLPALEGVSSVSISGTLAILAGRGLEIVTL</sequence>
<comment type="caution">
    <text evidence="1">The sequence shown here is derived from an EMBL/GenBank/DDBJ whole genome shotgun (WGS) entry which is preliminary data.</text>
</comment>
<organism evidence="1 2">
    <name type="scientific">Candidatus Obscuribacter phosphatis</name>
    <dbReference type="NCBI Taxonomy" id="1906157"/>
    <lineage>
        <taxon>Bacteria</taxon>
        <taxon>Bacillati</taxon>
        <taxon>Candidatus Melainabacteria</taxon>
        <taxon>Candidatus Obscuribacterales</taxon>
        <taxon>Candidatus Obscuribacteraceae</taxon>
        <taxon>Candidatus Obscuribacter</taxon>
    </lineage>
</organism>